<keyword evidence="1" id="KW-1133">Transmembrane helix</keyword>
<feature type="transmembrane region" description="Helical" evidence="1">
    <location>
        <begin position="5"/>
        <end position="26"/>
    </location>
</feature>
<gene>
    <name evidence="2" type="ORF">CSW64_11295</name>
</gene>
<dbReference type="Proteomes" id="UP000228945">
    <property type="component" value="Chromosome"/>
</dbReference>
<proteinExistence type="predicted"/>
<name>A0A2D2AY92_9CAUL</name>
<evidence type="ECO:0000313" key="3">
    <source>
        <dbReference type="Proteomes" id="UP000228945"/>
    </source>
</evidence>
<reference evidence="2 3" key="1">
    <citation type="submission" date="2017-10" db="EMBL/GenBank/DDBJ databases">
        <title>Genome sequence of Caulobacter mirabilis FWC38.</title>
        <authorList>
            <person name="Fiebig A."/>
            <person name="Crosson S."/>
        </authorList>
    </citation>
    <scope>NUCLEOTIDE SEQUENCE [LARGE SCALE GENOMIC DNA]</scope>
    <source>
        <strain evidence="2 3">FWC 38</strain>
    </source>
</reference>
<keyword evidence="1" id="KW-0812">Transmembrane</keyword>
<accession>A0A2D2AY92</accession>
<protein>
    <submittedName>
        <fullName evidence="2">Uncharacterized protein</fullName>
    </submittedName>
</protein>
<dbReference type="KEGG" id="cmb:CSW64_11295"/>
<feature type="transmembrane region" description="Helical" evidence="1">
    <location>
        <begin position="32"/>
        <end position="50"/>
    </location>
</feature>
<dbReference type="EMBL" id="CP024201">
    <property type="protein sequence ID" value="ATQ42952.1"/>
    <property type="molecule type" value="Genomic_DNA"/>
</dbReference>
<evidence type="ECO:0000256" key="1">
    <source>
        <dbReference type="SAM" id="Phobius"/>
    </source>
</evidence>
<keyword evidence="3" id="KW-1185">Reference proteome</keyword>
<evidence type="ECO:0000313" key="2">
    <source>
        <dbReference type="EMBL" id="ATQ42952.1"/>
    </source>
</evidence>
<dbReference type="RefSeq" id="WP_099622204.1">
    <property type="nucleotide sequence ID" value="NZ_CP024201.1"/>
</dbReference>
<dbReference type="AlphaFoldDB" id="A0A2D2AY92"/>
<sequence length="71" mass="7263">MKTPLLLVPGLVAAATLAGLWIALYGAGAWDLLAYALLAPLAIFTGLVSLRAARALFTRPSGADVDGRPGD</sequence>
<keyword evidence="1" id="KW-0472">Membrane</keyword>
<organism evidence="2 3">
    <name type="scientific">Caulobacter mirabilis</name>
    <dbReference type="NCBI Taxonomy" id="69666"/>
    <lineage>
        <taxon>Bacteria</taxon>
        <taxon>Pseudomonadati</taxon>
        <taxon>Pseudomonadota</taxon>
        <taxon>Alphaproteobacteria</taxon>
        <taxon>Caulobacterales</taxon>
        <taxon>Caulobacteraceae</taxon>
        <taxon>Caulobacter</taxon>
    </lineage>
</organism>